<evidence type="ECO:0000313" key="3">
    <source>
        <dbReference type="Proteomes" id="UP000505325"/>
    </source>
</evidence>
<dbReference type="GO" id="GO:0016788">
    <property type="term" value="F:hydrolase activity, acting on ester bonds"/>
    <property type="evidence" value="ECO:0007669"/>
    <property type="project" value="UniProtKB-ARBA"/>
</dbReference>
<dbReference type="AlphaFoldDB" id="A0A6M8UFT3"/>
<protein>
    <submittedName>
        <fullName evidence="2">3-deoxy-manno-octulosonate cytidylyltransferase</fullName>
    </submittedName>
</protein>
<dbReference type="CDD" id="cd02513">
    <property type="entry name" value="CMP-NeuAc_Synthase"/>
    <property type="match status" value="1"/>
</dbReference>
<dbReference type="GO" id="GO:0008781">
    <property type="term" value="F:N-acylneuraminate cytidylyltransferase activity"/>
    <property type="evidence" value="ECO:0007669"/>
    <property type="project" value="TreeGrafter"/>
</dbReference>
<dbReference type="CDD" id="cd01841">
    <property type="entry name" value="NnaC_like"/>
    <property type="match status" value="1"/>
</dbReference>
<dbReference type="SUPFAM" id="SSF53448">
    <property type="entry name" value="Nucleotide-diphospho-sugar transferases"/>
    <property type="match status" value="1"/>
</dbReference>
<organism evidence="2 3">
    <name type="scientific">Paramixta manurensis</name>
    <dbReference type="NCBI Taxonomy" id="2740817"/>
    <lineage>
        <taxon>Bacteria</taxon>
        <taxon>Pseudomonadati</taxon>
        <taxon>Pseudomonadota</taxon>
        <taxon>Gammaproteobacteria</taxon>
        <taxon>Enterobacterales</taxon>
        <taxon>Erwiniaceae</taxon>
        <taxon>Paramixta</taxon>
    </lineage>
</organism>
<dbReference type="PANTHER" id="PTHR21485">
    <property type="entry name" value="HAD SUPERFAMILY MEMBERS CMAS AND KDSC"/>
    <property type="match status" value="1"/>
</dbReference>
<dbReference type="Gene3D" id="3.90.550.10">
    <property type="entry name" value="Spore Coat Polysaccharide Biosynthesis Protein SpsA, Chain A"/>
    <property type="match status" value="1"/>
</dbReference>
<dbReference type="Gene3D" id="3.40.50.1110">
    <property type="entry name" value="SGNH hydrolase"/>
    <property type="match status" value="1"/>
</dbReference>
<dbReference type="InterPro" id="IPR029044">
    <property type="entry name" value="Nucleotide-diphossugar_trans"/>
</dbReference>
<dbReference type="InterPro" id="IPR036514">
    <property type="entry name" value="SGNH_hydro_sf"/>
</dbReference>
<dbReference type="KEGG" id="pmak:PMPD1_2834"/>
<dbReference type="PANTHER" id="PTHR21485:SF6">
    <property type="entry name" value="N-ACYLNEURAMINATE CYTIDYLYLTRANSFERASE-RELATED"/>
    <property type="match status" value="1"/>
</dbReference>
<accession>A0A6M8UFT3</accession>
<dbReference type="InterPro" id="IPR050793">
    <property type="entry name" value="CMP-NeuNAc_synthase"/>
</dbReference>
<feature type="domain" description="SGNH hydrolase-type esterase" evidence="1">
    <location>
        <begin position="270"/>
        <end position="408"/>
    </location>
</feature>
<keyword evidence="3" id="KW-1185">Reference proteome</keyword>
<proteinExistence type="predicted"/>
<name>A0A6M8UFT3_9GAMM</name>
<dbReference type="Pfam" id="PF13472">
    <property type="entry name" value="Lipase_GDSL_2"/>
    <property type="match status" value="1"/>
</dbReference>
<dbReference type="InterPro" id="IPR003329">
    <property type="entry name" value="Cytidylyl_trans"/>
</dbReference>
<evidence type="ECO:0000259" key="1">
    <source>
        <dbReference type="Pfam" id="PF13472"/>
    </source>
</evidence>
<reference evidence="2 3" key="1">
    <citation type="submission" date="2020-06" db="EMBL/GenBank/DDBJ databases">
        <title>Genome sequence of Paramixta manurensis strain PD-1.</title>
        <authorList>
            <person name="Lee C.W."/>
            <person name="Kim J."/>
        </authorList>
    </citation>
    <scope>NUCLEOTIDE SEQUENCE [LARGE SCALE GENOMIC DNA]</scope>
    <source>
        <strain evidence="2 3">PD-1</strain>
    </source>
</reference>
<sequence length="421" mass="47828">MAPGKIAIIPARSGSKGLPNKNILRLLDKPLIAYTIEAACRAAIFERVIVTTDSLEYKFIAEKYGAEVIMRNEALSSDKASSFMVIEDVLSKVVGYNYFVLLQPTSPFRHEMHILQAIELFESSAKANFLVSVTESNKSADLIKPVDGSLSLKNFDLDFSCYRRQDHKEYTPNGAIFIGKSKEYLAKKHFFGHDSIAYIMNKRDSLDIDDQLDFEMAIFIQTLKNKKENLLQSVKKRILEKKDAFSKVCPVTLIGHSLFDYWDIAKIKGKDVNNLGIAGINSKEYYEFILDEKLLQDVGDTVLFFSGTNDIVLEGWDESYTITWSEKIIESLKSKNPNVHIYFLAVPPVTGRMERHNDVILRLNSALQQHFSQDDSVTWVPLSSSFYNDFGSLPDAFTYDGLHFTPFAYLQLENDISEILK</sequence>
<dbReference type="Proteomes" id="UP000505325">
    <property type="component" value="Chromosome"/>
</dbReference>
<keyword evidence="2" id="KW-0548">Nucleotidyltransferase</keyword>
<dbReference type="Pfam" id="PF02348">
    <property type="entry name" value="CTP_transf_3"/>
    <property type="match status" value="1"/>
</dbReference>
<dbReference type="EMBL" id="CP054212">
    <property type="protein sequence ID" value="QKJ87771.1"/>
    <property type="molecule type" value="Genomic_DNA"/>
</dbReference>
<keyword evidence="2" id="KW-0808">Transferase</keyword>
<dbReference type="InterPro" id="IPR013830">
    <property type="entry name" value="SGNH_hydro"/>
</dbReference>
<dbReference type="SUPFAM" id="SSF52266">
    <property type="entry name" value="SGNH hydrolase"/>
    <property type="match status" value="1"/>
</dbReference>
<gene>
    <name evidence="2" type="ORF">PMPD1_2834</name>
</gene>
<evidence type="ECO:0000313" key="2">
    <source>
        <dbReference type="EMBL" id="QKJ87771.1"/>
    </source>
</evidence>
<dbReference type="RefSeq" id="WP_173634689.1">
    <property type="nucleotide sequence ID" value="NZ_CP054212.1"/>
</dbReference>